<dbReference type="OrthoDB" id="3269001at2759"/>
<protein>
    <recommendedName>
        <fullName evidence="3">DUF4218 domain-containing protein</fullName>
    </recommendedName>
</protein>
<evidence type="ECO:0008006" key="3">
    <source>
        <dbReference type="Google" id="ProtNLM"/>
    </source>
</evidence>
<reference evidence="2" key="2">
    <citation type="submission" date="2015-01" db="EMBL/GenBank/DDBJ databases">
        <title>Evolutionary Origins and Diversification of the Mycorrhizal Mutualists.</title>
        <authorList>
            <consortium name="DOE Joint Genome Institute"/>
            <consortium name="Mycorrhizal Genomics Consortium"/>
            <person name="Kohler A."/>
            <person name="Kuo A."/>
            <person name="Nagy L.G."/>
            <person name="Floudas D."/>
            <person name="Copeland A."/>
            <person name="Barry K.W."/>
            <person name="Cichocki N."/>
            <person name="Veneault-Fourrey C."/>
            <person name="LaButti K."/>
            <person name="Lindquist E.A."/>
            <person name="Lipzen A."/>
            <person name="Lundell T."/>
            <person name="Morin E."/>
            <person name="Murat C."/>
            <person name="Riley R."/>
            <person name="Ohm R."/>
            <person name="Sun H."/>
            <person name="Tunlid A."/>
            <person name="Henrissat B."/>
            <person name="Grigoriev I.V."/>
            <person name="Hibbett D.S."/>
            <person name="Martin F."/>
        </authorList>
    </citation>
    <scope>NUCLEOTIDE SEQUENCE [LARGE SCALE GENOMIC DNA]</scope>
    <source>
        <strain evidence="2">Ve08.2h10</strain>
    </source>
</reference>
<dbReference type="EMBL" id="KN826931">
    <property type="protein sequence ID" value="KIK77565.1"/>
    <property type="molecule type" value="Genomic_DNA"/>
</dbReference>
<dbReference type="Proteomes" id="UP000054538">
    <property type="component" value="Unassembled WGS sequence"/>
</dbReference>
<accession>A0A0D0DHN6</accession>
<reference evidence="1 2" key="1">
    <citation type="submission" date="2014-04" db="EMBL/GenBank/DDBJ databases">
        <authorList>
            <consortium name="DOE Joint Genome Institute"/>
            <person name="Kuo A."/>
            <person name="Kohler A."/>
            <person name="Jargeat P."/>
            <person name="Nagy L.G."/>
            <person name="Floudas D."/>
            <person name="Copeland A."/>
            <person name="Barry K.W."/>
            <person name="Cichocki N."/>
            <person name="Veneault-Fourrey C."/>
            <person name="LaButti K."/>
            <person name="Lindquist E.A."/>
            <person name="Lipzen A."/>
            <person name="Lundell T."/>
            <person name="Morin E."/>
            <person name="Murat C."/>
            <person name="Sun H."/>
            <person name="Tunlid A."/>
            <person name="Henrissat B."/>
            <person name="Grigoriev I.V."/>
            <person name="Hibbett D.S."/>
            <person name="Martin F."/>
            <person name="Nordberg H.P."/>
            <person name="Cantor M.N."/>
            <person name="Hua S.X."/>
        </authorList>
    </citation>
    <scope>NUCLEOTIDE SEQUENCE [LARGE SCALE GENOMIC DNA]</scope>
    <source>
        <strain evidence="1 2">Ve08.2h10</strain>
    </source>
</reference>
<evidence type="ECO:0000313" key="2">
    <source>
        <dbReference type="Proteomes" id="UP000054538"/>
    </source>
</evidence>
<dbReference type="InParanoid" id="A0A0D0DHN6"/>
<proteinExistence type="predicted"/>
<organism evidence="1 2">
    <name type="scientific">Paxillus rubicundulus Ve08.2h10</name>
    <dbReference type="NCBI Taxonomy" id="930991"/>
    <lineage>
        <taxon>Eukaryota</taxon>
        <taxon>Fungi</taxon>
        <taxon>Dikarya</taxon>
        <taxon>Basidiomycota</taxon>
        <taxon>Agaricomycotina</taxon>
        <taxon>Agaricomycetes</taxon>
        <taxon>Agaricomycetidae</taxon>
        <taxon>Boletales</taxon>
        <taxon>Paxilineae</taxon>
        <taxon>Paxillaceae</taxon>
        <taxon>Paxillus</taxon>
    </lineage>
</organism>
<dbReference type="HOGENOM" id="CLU_081367_0_0_1"/>
<gene>
    <name evidence="1" type="ORF">PAXRUDRAFT_166433</name>
</gene>
<name>A0A0D0DHN6_9AGAM</name>
<keyword evidence="2" id="KW-1185">Reference proteome</keyword>
<evidence type="ECO:0000313" key="1">
    <source>
        <dbReference type="EMBL" id="KIK77565.1"/>
    </source>
</evidence>
<dbReference type="AlphaFoldDB" id="A0A0D0DHN6"/>
<sequence>MDDNGLPGKEIIDECKIMEERQKNAKKPIEPLTNWEINEIQAHLHTIKWPTWNQGPPINLGDAEHGKLKAEQWQSMVESDLPMVLCKLKGLCIFSAIWWGTSHITLEYHMHQYKQYMKVYLKCVKTIFLEISWQPNHHASLHLDKFLYRYGPMHGWWMFPFERVIGSLQKMNMNHKIGQLEQTMLGAFCAVARVKALLQHPDAPKVVRDVSNMLKVC</sequence>
<feature type="non-terminal residue" evidence="1">
    <location>
        <position position="217"/>
    </location>
</feature>